<accession>A0ABW3HT14</accession>
<protein>
    <recommendedName>
        <fullName evidence="4">Zinc-finger domain-containing protein</fullName>
    </recommendedName>
</protein>
<evidence type="ECO:0000313" key="2">
    <source>
        <dbReference type="EMBL" id="MFD0960655.1"/>
    </source>
</evidence>
<gene>
    <name evidence="2" type="ORF">ACFQ2I_14780</name>
</gene>
<organism evidence="2 3">
    <name type="scientific">Paenibacillus chungangensis</name>
    <dbReference type="NCBI Taxonomy" id="696535"/>
    <lineage>
        <taxon>Bacteria</taxon>
        <taxon>Bacillati</taxon>
        <taxon>Bacillota</taxon>
        <taxon>Bacilli</taxon>
        <taxon>Bacillales</taxon>
        <taxon>Paenibacillaceae</taxon>
        <taxon>Paenibacillus</taxon>
    </lineage>
</organism>
<proteinExistence type="predicted"/>
<reference evidence="3" key="1">
    <citation type="journal article" date="2019" name="Int. J. Syst. Evol. Microbiol.">
        <title>The Global Catalogue of Microorganisms (GCM) 10K type strain sequencing project: providing services to taxonomists for standard genome sequencing and annotation.</title>
        <authorList>
            <consortium name="The Broad Institute Genomics Platform"/>
            <consortium name="The Broad Institute Genome Sequencing Center for Infectious Disease"/>
            <person name="Wu L."/>
            <person name="Ma J."/>
        </authorList>
    </citation>
    <scope>NUCLEOTIDE SEQUENCE [LARGE SCALE GENOMIC DNA]</scope>
    <source>
        <strain evidence="3">CCUG 59129</strain>
    </source>
</reference>
<dbReference type="EMBL" id="JBHTJZ010000023">
    <property type="protein sequence ID" value="MFD0960655.1"/>
    <property type="molecule type" value="Genomic_DNA"/>
</dbReference>
<name>A0ABW3HT14_9BACL</name>
<comment type="caution">
    <text evidence="2">The sequence shown here is derived from an EMBL/GenBank/DDBJ whole genome shotgun (WGS) entry which is preliminary data.</text>
</comment>
<keyword evidence="1" id="KW-1133">Transmembrane helix</keyword>
<evidence type="ECO:0008006" key="4">
    <source>
        <dbReference type="Google" id="ProtNLM"/>
    </source>
</evidence>
<evidence type="ECO:0000256" key="1">
    <source>
        <dbReference type="SAM" id="Phobius"/>
    </source>
</evidence>
<dbReference type="Proteomes" id="UP001596989">
    <property type="component" value="Unassembled WGS sequence"/>
</dbReference>
<feature type="transmembrane region" description="Helical" evidence="1">
    <location>
        <begin position="128"/>
        <end position="150"/>
    </location>
</feature>
<keyword evidence="3" id="KW-1185">Reference proteome</keyword>
<sequence length="202" mass="22413">MKDNVTHSHITMADMLKYLDGMLDGAYRDKVDGALVSCEECLAVFMAALEAKDSRQGDENDEAVDSPWILAMPDMKKMADSVIDGLLCEEGERLGSSEYAEGGNRQDNSDSPIVHTTVRRRTWLQHPAAHYTLAASITLMLLASGAFAGLSEKLRELDMASGHVPGYEALHEPQEIPEPSWSERMLNRTGSWIDRIQSARFQ</sequence>
<keyword evidence="1" id="KW-0472">Membrane</keyword>
<evidence type="ECO:0000313" key="3">
    <source>
        <dbReference type="Proteomes" id="UP001596989"/>
    </source>
</evidence>
<keyword evidence="1" id="KW-0812">Transmembrane</keyword>
<dbReference type="RefSeq" id="WP_377565272.1">
    <property type="nucleotide sequence ID" value="NZ_JBHTJZ010000023.1"/>
</dbReference>